<reference evidence="3 4" key="1">
    <citation type="submission" date="2023-02" db="EMBL/GenBank/DDBJ databases">
        <title>Genome sequence of Sphingobacterium sp. KACC 22765.</title>
        <authorList>
            <person name="Kim S."/>
            <person name="Heo J."/>
            <person name="Kwon S.-W."/>
        </authorList>
    </citation>
    <scope>NUCLEOTIDE SEQUENCE [LARGE SCALE GENOMIC DNA]</scope>
    <source>
        <strain evidence="3 4">KACC 22765</strain>
    </source>
</reference>
<dbReference type="Pfam" id="PF12969">
    <property type="entry name" value="DUF3857"/>
    <property type="match status" value="1"/>
</dbReference>
<dbReference type="RefSeq" id="WP_274266539.1">
    <property type="nucleotide sequence ID" value="NZ_CP117880.1"/>
</dbReference>
<dbReference type="InterPro" id="IPR002931">
    <property type="entry name" value="Transglutaminase-like"/>
</dbReference>
<dbReference type="Pfam" id="PF01841">
    <property type="entry name" value="Transglut_core"/>
    <property type="match status" value="1"/>
</dbReference>
<evidence type="ECO:0000259" key="1">
    <source>
        <dbReference type="Pfam" id="PF01841"/>
    </source>
</evidence>
<evidence type="ECO:0000259" key="2">
    <source>
        <dbReference type="Pfam" id="PF12969"/>
    </source>
</evidence>
<dbReference type="Gene3D" id="2.60.120.1130">
    <property type="match status" value="1"/>
</dbReference>
<proteinExistence type="predicted"/>
<sequence length="656" mass="74724">MRLLLTTLLLPFVSIVLGQPAELPPVTMQQLVAATPAFAQDAEALVLLENGRTQLEIVESEQALLVVHDYNVRIKILKKEGVDRANFEIPLYAYGKDFEKIMDIKGFSYNLKNHKIQETALAKDAIFINKESPYRHVARFTLPQVEEGSIIDIQFRILSPDILNFRTWQFQEDIPKVKSVFTAVIPATYQYQVTLRGPYKLTDTKSEVLRDHFVLNGVRNDCSKLTYTMDSIPAFKEEDYMLAAKNYTSAIFFELEQYYLSSGSKIRVTKEWRDVDRELLGEKSFGGQLKKEDIFKEILPALLEGKNTALEKARAIYTYIQKTIRWNDVYGKYAEFGIKESLAQHRGNVGDINLALIAALNAASIPAYPILVSTRSNGLPNNLHPVISDFNYVIGGAEIDGKTVLLDATDALNPFGELPLRCVNEKGRIIYSKKSSEWIPLLNEAPSMVIFSFLGRLDSLQNLKGNLAITYKGLDALRKRNEIVSFPSEEEYLEHMQTRIPNISVVASSIRNVHEIDETLSEQLEIEIPLSDFVHQGVLNFNPILMNSTSKNPFNLTERTYQVDMGSKRYVTHNVHIELPANLQVKSSPKNLNMRLPDEAARYSYQSALEGNRLTFKQTVALNKAIYSVDEYFHLKEFYSRIIQQQHLNFELQKTD</sequence>
<dbReference type="Proteomes" id="UP001221558">
    <property type="component" value="Chromosome"/>
</dbReference>
<name>A0ABY7WH12_9SPHI</name>
<protein>
    <submittedName>
        <fullName evidence="3">DUF3857 domain-containing protein</fullName>
    </submittedName>
</protein>
<organism evidence="3 4">
    <name type="scientific">Sphingobacterium oryzagri</name>
    <dbReference type="NCBI Taxonomy" id="3025669"/>
    <lineage>
        <taxon>Bacteria</taxon>
        <taxon>Pseudomonadati</taxon>
        <taxon>Bacteroidota</taxon>
        <taxon>Sphingobacteriia</taxon>
        <taxon>Sphingobacteriales</taxon>
        <taxon>Sphingobacteriaceae</taxon>
        <taxon>Sphingobacterium</taxon>
    </lineage>
</organism>
<dbReference type="InterPro" id="IPR024618">
    <property type="entry name" value="DUF3857"/>
</dbReference>
<keyword evidence="4" id="KW-1185">Reference proteome</keyword>
<feature type="domain" description="Transglutaminase-like" evidence="1">
    <location>
        <begin position="302"/>
        <end position="371"/>
    </location>
</feature>
<dbReference type="SUPFAM" id="SSF54001">
    <property type="entry name" value="Cysteine proteinases"/>
    <property type="match status" value="1"/>
</dbReference>
<evidence type="ECO:0000313" key="4">
    <source>
        <dbReference type="Proteomes" id="UP001221558"/>
    </source>
</evidence>
<dbReference type="EMBL" id="CP117880">
    <property type="protein sequence ID" value="WDF67811.1"/>
    <property type="molecule type" value="Genomic_DNA"/>
</dbReference>
<feature type="domain" description="DUF3857" evidence="2">
    <location>
        <begin position="67"/>
        <end position="206"/>
    </location>
</feature>
<gene>
    <name evidence="3" type="ORF">PQ465_16095</name>
</gene>
<evidence type="ECO:0000313" key="3">
    <source>
        <dbReference type="EMBL" id="WDF67811.1"/>
    </source>
</evidence>
<accession>A0ABY7WH12</accession>
<dbReference type="InterPro" id="IPR038765">
    <property type="entry name" value="Papain-like_cys_pep_sf"/>
</dbReference>
<dbReference type="Gene3D" id="3.10.620.30">
    <property type="match status" value="1"/>
</dbReference>
<dbReference type="Gene3D" id="2.60.40.3140">
    <property type="match status" value="1"/>
</dbReference>